<sequence length="103" mass="11570">QQQKKETHHGKKAISPRRSFLIDLHDTMLPKLTSMMIPCLPLPRSAFCLSLSPNLALLSSAPRALGIRHAGPRTQHHSACIFLPTLSTLRQNLRSLSVNRLWL</sequence>
<reference evidence="1" key="5">
    <citation type="journal article" date="2021" name="G3 (Bethesda)">
        <title>Aegilops tauschii genome assembly Aet v5.0 features greater sequence contiguity and improved annotation.</title>
        <authorList>
            <person name="Wang L."/>
            <person name="Zhu T."/>
            <person name="Rodriguez J.C."/>
            <person name="Deal K.R."/>
            <person name="Dubcovsky J."/>
            <person name="McGuire P.E."/>
            <person name="Lux T."/>
            <person name="Spannagl M."/>
            <person name="Mayer K.F.X."/>
            <person name="Baldrich P."/>
            <person name="Meyers B.C."/>
            <person name="Huo N."/>
            <person name="Gu Y.Q."/>
            <person name="Zhou H."/>
            <person name="Devos K.M."/>
            <person name="Bennetzen J.L."/>
            <person name="Unver T."/>
            <person name="Budak H."/>
            <person name="Gulick P.J."/>
            <person name="Galiba G."/>
            <person name="Kalapos B."/>
            <person name="Nelson D.R."/>
            <person name="Li P."/>
            <person name="You F.M."/>
            <person name="Luo M.C."/>
            <person name="Dvorak J."/>
        </authorList>
    </citation>
    <scope>NUCLEOTIDE SEQUENCE [LARGE SCALE GENOMIC DNA]</scope>
    <source>
        <strain evidence="1">cv. AL8/78</strain>
    </source>
</reference>
<reference evidence="1" key="3">
    <citation type="journal article" date="2017" name="Nature">
        <title>Genome sequence of the progenitor of the wheat D genome Aegilops tauschii.</title>
        <authorList>
            <person name="Luo M.C."/>
            <person name="Gu Y.Q."/>
            <person name="Puiu D."/>
            <person name="Wang H."/>
            <person name="Twardziok S.O."/>
            <person name="Deal K.R."/>
            <person name="Huo N."/>
            <person name="Zhu T."/>
            <person name="Wang L."/>
            <person name="Wang Y."/>
            <person name="McGuire P.E."/>
            <person name="Liu S."/>
            <person name="Long H."/>
            <person name="Ramasamy R.K."/>
            <person name="Rodriguez J.C."/>
            <person name="Van S.L."/>
            <person name="Yuan L."/>
            <person name="Wang Z."/>
            <person name="Xia Z."/>
            <person name="Xiao L."/>
            <person name="Anderson O.D."/>
            <person name="Ouyang S."/>
            <person name="Liang Y."/>
            <person name="Zimin A.V."/>
            <person name="Pertea G."/>
            <person name="Qi P."/>
            <person name="Bennetzen J.L."/>
            <person name="Dai X."/>
            <person name="Dawson M.W."/>
            <person name="Muller H.G."/>
            <person name="Kugler K."/>
            <person name="Rivarola-Duarte L."/>
            <person name="Spannagl M."/>
            <person name="Mayer K.F.X."/>
            <person name="Lu F.H."/>
            <person name="Bevan M.W."/>
            <person name="Leroy P."/>
            <person name="Li P."/>
            <person name="You F.M."/>
            <person name="Sun Q."/>
            <person name="Liu Z."/>
            <person name="Lyons E."/>
            <person name="Wicker T."/>
            <person name="Salzberg S.L."/>
            <person name="Devos K.M."/>
            <person name="Dvorak J."/>
        </authorList>
    </citation>
    <scope>NUCLEOTIDE SEQUENCE [LARGE SCALE GENOMIC DNA]</scope>
    <source>
        <strain evidence="1">cv. AL8/78</strain>
    </source>
</reference>
<dbReference type="EnsemblPlants" id="AET5Gv21185600.5">
    <property type="protein sequence ID" value="AET5Gv21185600.5"/>
    <property type="gene ID" value="AET5Gv21185600"/>
</dbReference>
<evidence type="ECO:0000313" key="1">
    <source>
        <dbReference type="EnsemblPlants" id="AET5Gv21185600.5"/>
    </source>
</evidence>
<protein>
    <submittedName>
        <fullName evidence="1">Uncharacterized protein</fullName>
    </submittedName>
</protein>
<name>A0A453MHN2_AEGTS</name>
<dbReference type="Gramene" id="AET5Gv21185600.5">
    <property type="protein sequence ID" value="AET5Gv21185600.5"/>
    <property type="gene ID" value="AET5Gv21185600"/>
</dbReference>
<reference evidence="1" key="4">
    <citation type="submission" date="2019-03" db="UniProtKB">
        <authorList>
            <consortium name="EnsemblPlants"/>
        </authorList>
    </citation>
    <scope>IDENTIFICATION</scope>
</reference>
<evidence type="ECO:0000313" key="2">
    <source>
        <dbReference type="Proteomes" id="UP000015105"/>
    </source>
</evidence>
<keyword evidence="2" id="KW-1185">Reference proteome</keyword>
<dbReference type="AlphaFoldDB" id="A0A453MHN2"/>
<proteinExistence type="predicted"/>
<organism evidence="1 2">
    <name type="scientific">Aegilops tauschii subsp. strangulata</name>
    <name type="common">Goatgrass</name>
    <dbReference type="NCBI Taxonomy" id="200361"/>
    <lineage>
        <taxon>Eukaryota</taxon>
        <taxon>Viridiplantae</taxon>
        <taxon>Streptophyta</taxon>
        <taxon>Embryophyta</taxon>
        <taxon>Tracheophyta</taxon>
        <taxon>Spermatophyta</taxon>
        <taxon>Magnoliopsida</taxon>
        <taxon>Liliopsida</taxon>
        <taxon>Poales</taxon>
        <taxon>Poaceae</taxon>
        <taxon>BOP clade</taxon>
        <taxon>Pooideae</taxon>
        <taxon>Triticodae</taxon>
        <taxon>Triticeae</taxon>
        <taxon>Triticinae</taxon>
        <taxon>Aegilops</taxon>
    </lineage>
</organism>
<reference evidence="2" key="1">
    <citation type="journal article" date="2014" name="Science">
        <title>Ancient hybridizations among the ancestral genomes of bread wheat.</title>
        <authorList>
            <consortium name="International Wheat Genome Sequencing Consortium,"/>
            <person name="Marcussen T."/>
            <person name="Sandve S.R."/>
            <person name="Heier L."/>
            <person name="Spannagl M."/>
            <person name="Pfeifer M."/>
            <person name="Jakobsen K.S."/>
            <person name="Wulff B.B."/>
            <person name="Steuernagel B."/>
            <person name="Mayer K.F."/>
            <person name="Olsen O.A."/>
        </authorList>
    </citation>
    <scope>NUCLEOTIDE SEQUENCE [LARGE SCALE GENOMIC DNA]</scope>
    <source>
        <strain evidence="2">cv. AL8/78</strain>
    </source>
</reference>
<accession>A0A453MHN2</accession>
<dbReference type="Proteomes" id="UP000015105">
    <property type="component" value="Chromosome 5D"/>
</dbReference>
<reference evidence="2" key="2">
    <citation type="journal article" date="2017" name="Nat. Plants">
        <title>The Aegilops tauschii genome reveals multiple impacts of transposons.</title>
        <authorList>
            <person name="Zhao G."/>
            <person name="Zou C."/>
            <person name="Li K."/>
            <person name="Wang K."/>
            <person name="Li T."/>
            <person name="Gao L."/>
            <person name="Zhang X."/>
            <person name="Wang H."/>
            <person name="Yang Z."/>
            <person name="Liu X."/>
            <person name="Jiang W."/>
            <person name="Mao L."/>
            <person name="Kong X."/>
            <person name="Jiao Y."/>
            <person name="Jia J."/>
        </authorList>
    </citation>
    <scope>NUCLEOTIDE SEQUENCE [LARGE SCALE GENOMIC DNA]</scope>
    <source>
        <strain evidence="2">cv. AL8/78</strain>
    </source>
</reference>